<name>A0AAU7CQR4_9BACT</name>
<proteinExistence type="predicted"/>
<reference evidence="1" key="1">
    <citation type="submission" date="2024-05" db="EMBL/GenBank/DDBJ databases">
        <title>Planctomycetes of the genus Singulisphaera possess chitinolytic capabilities.</title>
        <authorList>
            <person name="Ivanova A."/>
        </authorList>
    </citation>
    <scope>NUCLEOTIDE SEQUENCE</scope>
    <source>
        <strain evidence="1">Ch08T</strain>
    </source>
</reference>
<sequence length="305" mass="33765">MLSLSLLLFIPILAVGADSKDDGHQAANPVYRALVADGLVIEGKTFAFPLPLLRDGQTAETQQEILRGLLESERKVAEFLRDSVSAPFILKLKDETTTSSLVRRADLWFAVRASLDDIDLEALSRNSAEAKPIEVGNMRFESRLLGAGELEARGIAVPKSDASSKTLLIHQTGRLLDRIHVEGTDMMVASRTPNSWVIAARTDRRFDEVPKAANQWWPIVRRGGKEEAGATHPFPGGASYVTITRLASDPNVLVAEAHFSFAEPRAWFDGAPILRSKISLIAQDQIRQLRRDLAKRKERPRTEKP</sequence>
<accession>A0AAU7CQR4</accession>
<dbReference type="EMBL" id="CP155447">
    <property type="protein sequence ID" value="XBH07759.1"/>
    <property type="molecule type" value="Genomic_DNA"/>
</dbReference>
<evidence type="ECO:0000313" key="1">
    <source>
        <dbReference type="EMBL" id="XBH07759.1"/>
    </source>
</evidence>
<dbReference type="AlphaFoldDB" id="A0AAU7CQR4"/>
<dbReference type="RefSeq" id="WP_406700599.1">
    <property type="nucleotide sequence ID" value="NZ_CP155447.1"/>
</dbReference>
<protein>
    <submittedName>
        <fullName evidence="1">Uncharacterized protein</fullName>
    </submittedName>
</protein>
<organism evidence="1">
    <name type="scientific">Singulisphaera sp. Ch08</name>
    <dbReference type="NCBI Taxonomy" id="3120278"/>
    <lineage>
        <taxon>Bacteria</taxon>
        <taxon>Pseudomonadati</taxon>
        <taxon>Planctomycetota</taxon>
        <taxon>Planctomycetia</taxon>
        <taxon>Isosphaerales</taxon>
        <taxon>Isosphaeraceae</taxon>
        <taxon>Singulisphaera</taxon>
    </lineage>
</organism>
<gene>
    <name evidence="1" type="ORF">V5E97_17520</name>
</gene>